<sequence length="297" mass="31446">MRKSISTFLTHLPIFTSKPSFFAFPFALSSLLLLPLSSSSPAFPSTLSLLRSLFLSSGFPPSSDLFPFLTFKLTHTLLSFLFLLPLTLSSLLLSKSFVIRTLFPTTTSSSSSLSLLFPLVVTYLCNVLVILSANIACFSLLVILLNLSGDHAFLVAASAAGAVAYSIVAANAYVVCGMALIVSGAEGIMGFRAVIKAWDVVVVRGKATATALALAVSVNAALAGVEAIFHYRVVVVRVMSWHVAAEAVVIGYMYAVVLVVEAIFGCVLYKAVTGSSERGDGGRSIFGGKEKLLKMVV</sequence>
<keyword evidence="1" id="KW-0812">Transmembrane</keyword>
<keyword evidence="3" id="KW-1185">Reference proteome</keyword>
<feature type="transmembrane region" description="Helical" evidence="1">
    <location>
        <begin position="115"/>
        <end position="145"/>
    </location>
</feature>
<dbReference type="PANTHER" id="PTHR33133">
    <property type="entry name" value="OS08G0107100 PROTEIN-RELATED"/>
    <property type="match status" value="1"/>
</dbReference>
<keyword evidence="1" id="KW-1133">Transmembrane helix</keyword>
<protein>
    <recommendedName>
        <fullName evidence="4">Transmembrane protein</fullName>
    </recommendedName>
</protein>
<comment type="caution">
    <text evidence="2">The sequence shown here is derived from an EMBL/GenBank/DDBJ whole genome shotgun (WGS) entry which is preliminary data.</text>
</comment>
<feature type="transmembrane region" description="Helical" evidence="1">
    <location>
        <begin position="249"/>
        <end position="269"/>
    </location>
</feature>
<dbReference type="Proteomes" id="UP001153555">
    <property type="component" value="Unassembled WGS sequence"/>
</dbReference>
<name>A0A9N7RGA8_STRHE</name>
<evidence type="ECO:0000313" key="3">
    <source>
        <dbReference type="Proteomes" id="UP001153555"/>
    </source>
</evidence>
<organism evidence="2 3">
    <name type="scientific">Striga hermonthica</name>
    <name type="common">Purple witchweed</name>
    <name type="synonym">Buchnera hermonthica</name>
    <dbReference type="NCBI Taxonomy" id="68872"/>
    <lineage>
        <taxon>Eukaryota</taxon>
        <taxon>Viridiplantae</taxon>
        <taxon>Streptophyta</taxon>
        <taxon>Embryophyta</taxon>
        <taxon>Tracheophyta</taxon>
        <taxon>Spermatophyta</taxon>
        <taxon>Magnoliopsida</taxon>
        <taxon>eudicotyledons</taxon>
        <taxon>Gunneridae</taxon>
        <taxon>Pentapetalae</taxon>
        <taxon>asterids</taxon>
        <taxon>lamiids</taxon>
        <taxon>Lamiales</taxon>
        <taxon>Orobanchaceae</taxon>
        <taxon>Buchnereae</taxon>
        <taxon>Striga</taxon>
    </lineage>
</organism>
<evidence type="ECO:0008006" key="4">
    <source>
        <dbReference type="Google" id="ProtNLM"/>
    </source>
</evidence>
<dbReference type="AlphaFoldDB" id="A0A9N7RGA8"/>
<dbReference type="EMBL" id="CACSLK010027624">
    <property type="protein sequence ID" value="CAA0826860.1"/>
    <property type="molecule type" value="Genomic_DNA"/>
</dbReference>
<gene>
    <name evidence="2" type="ORF">SHERM_02054</name>
</gene>
<feature type="transmembrane region" description="Helical" evidence="1">
    <location>
        <begin position="151"/>
        <end position="182"/>
    </location>
</feature>
<dbReference type="PANTHER" id="PTHR33133:SF3">
    <property type="entry name" value="TRANSMEMBRANE PROTEIN"/>
    <property type="match status" value="1"/>
</dbReference>
<reference evidence="2" key="1">
    <citation type="submission" date="2019-12" db="EMBL/GenBank/DDBJ databases">
        <authorList>
            <person name="Scholes J."/>
        </authorList>
    </citation>
    <scope>NUCLEOTIDE SEQUENCE</scope>
</reference>
<evidence type="ECO:0000313" key="2">
    <source>
        <dbReference type="EMBL" id="CAA0826860.1"/>
    </source>
</evidence>
<accession>A0A9N7RGA8</accession>
<proteinExistence type="predicted"/>
<keyword evidence="1" id="KW-0472">Membrane</keyword>
<evidence type="ECO:0000256" key="1">
    <source>
        <dbReference type="SAM" id="Phobius"/>
    </source>
</evidence>
<feature type="transmembrane region" description="Helical" evidence="1">
    <location>
        <begin position="211"/>
        <end position="229"/>
    </location>
</feature>
<feature type="transmembrane region" description="Helical" evidence="1">
    <location>
        <begin position="68"/>
        <end position="94"/>
    </location>
</feature>